<evidence type="ECO:0000313" key="1">
    <source>
        <dbReference type="EMBL" id="CEG59457.1"/>
    </source>
</evidence>
<protein>
    <submittedName>
        <fullName evidence="1">Uncharacterized protein</fullName>
    </submittedName>
</protein>
<dbReference type="EMBL" id="FMVN01000002">
    <property type="protein sequence ID" value="SCX90473.1"/>
    <property type="molecule type" value="Genomic_DNA"/>
</dbReference>
<accession>A0A098GBW0</accession>
<dbReference type="PATRIC" id="fig|451.8.peg.1057"/>
<keyword evidence="4" id="KW-1185">Reference proteome</keyword>
<name>A0A098GBW0_LEGMI</name>
<dbReference type="Proteomes" id="UP000182998">
    <property type="component" value="Unassembled WGS sequence"/>
</dbReference>
<evidence type="ECO:0000313" key="3">
    <source>
        <dbReference type="Proteomes" id="UP000032414"/>
    </source>
</evidence>
<gene>
    <name evidence="1" type="ORF">LMI_0089</name>
    <name evidence="2" type="ORF">SAMN02982997_00326</name>
</gene>
<dbReference type="Proteomes" id="UP000032414">
    <property type="component" value="Chromosome I"/>
</dbReference>
<dbReference type="AlphaFoldDB" id="A0A098GBW0"/>
<evidence type="ECO:0000313" key="4">
    <source>
        <dbReference type="Proteomes" id="UP000182998"/>
    </source>
</evidence>
<dbReference type="STRING" id="451.B6N58_00410"/>
<dbReference type="HOGENOM" id="CLU_201988_0_0_6"/>
<proteinExistence type="predicted"/>
<reference evidence="2 4" key="3">
    <citation type="submission" date="2016-10" db="EMBL/GenBank/DDBJ databases">
        <authorList>
            <person name="Varghese N."/>
            <person name="Submissions S."/>
        </authorList>
    </citation>
    <scope>NUCLEOTIDE SEQUENCE [LARGE SCALE GENOMIC DNA]</scope>
    <source>
        <strain evidence="2 4">ATCC 33218</strain>
    </source>
</reference>
<sequence>MSGDSSLRSERQVIFNGAVLDLKKADDLLPHELQNTPCQYQEIPRYARNDRLFLMGQRYTATEQLLTTLLKL</sequence>
<dbReference type="EMBL" id="LN614830">
    <property type="protein sequence ID" value="CEG59457.1"/>
    <property type="molecule type" value="Genomic_DNA"/>
</dbReference>
<dbReference type="KEGG" id="tmc:LMI_0089"/>
<evidence type="ECO:0000313" key="2">
    <source>
        <dbReference type="EMBL" id="SCX90473.1"/>
    </source>
</evidence>
<reference evidence="3" key="2">
    <citation type="submission" date="2014-09" db="EMBL/GenBank/DDBJ databases">
        <authorList>
            <person name="Gomez-Valero L."/>
        </authorList>
    </citation>
    <scope>NUCLEOTIDE SEQUENCE [LARGE SCALE GENOMIC DNA]</scope>
    <source>
        <strain evidence="3">ATCC33218</strain>
    </source>
</reference>
<organism evidence="1 3">
    <name type="scientific">Legionella micdadei</name>
    <name type="common">Tatlockia micdadei</name>
    <dbReference type="NCBI Taxonomy" id="451"/>
    <lineage>
        <taxon>Bacteria</taxon>
        <taxon>Pseudomonadati</taxon>
        <taxon>Pseudomonadota</taxon>
        <taxon>Gammaproteobacteria</taxon>
        <taxon>Legionellales</taxon>
        <taxon>Legionellaceae</taxon>
        <taxon>Legionella</taxon>
    </lineage>
</organism>
<reference evidence="1" key="1">
    <citation type="submission" date="2014-09" db="EMBL/GenBank/DDBJ databases">
        <authorList>
            <person name="GOMEZ-VALERO Laura"/>
        </authorList>
    </citation>
    <scope>NUCLEOTIDE SEQUENCE</scope>
    <source>
        <strain evidence="1">ATCC33218</strain>
    </source>
</reference>